<dbReference type="VEuPathDB" id="FungiDB:MFRU_030g00940"/>
<feature type="compositionally biased region" description="Low complexity" evidence="6">
    <location>
        <begin position="73"/>
        <end position="90"/>
    </location>
</feature>
<feature type="region of interest" description="Disordered" evidence="6">
    <location>
        <begin position="63"/>
        <end position="122"/>
    </location>
</feature>
<keyword evidence="3" id="KW-0378">Hydrolase</keyword>
<comment type="similarity">
    <text evidence="1 5">Belongs to the peptidase S8 family.</text>
</comment>
<dbReference type="PROSITE" id="PS51892">
    <property type="entry name" value="SUBTILASE"/>
    <property type="match status" value="1"/>
</dbReference>
<dbReference type="InterPro" id="IPR022398">
    <property type="entry name" value="Peptidase_S8_His-AS"/>
</dbReference>
<dbReference type="Pfam" id="PF00082">
    <property type="entry name" value="Peptidase_S8"/>
    <property type="match status" value="1"/>
</dbReference>
<dbReference type="InterPro" id="IPR023828">
    <property type="entry name" value="Peptidase_S8_Ser-AS"/>
</dbReference>
<protein>
    <recommendedName>
        <fullName evidence="7">Peptidase S8/S53 domain-containing protein</fullName>
    </recommendedName>
</protein>
<dbReference type="Gene3D" id="3.40.50.200">
    <property type="entry name" value="Peptidase S8/S53 domain"/>
    <property type="match status" value="2"/>
</dbReference>
<keyword evidence="9" id="KW-1185">Reference proteome</keyword>
<dbReference type="SUPFAM" id="SSF52743">
    <property type="entry name" value="Subtilisin-like"/>
    <property type="match status" value="1"/>
</dbReference>
<dbReference type="InterPro" id="IPR050131">
    <property type="entry name" value="Peptidase_S8_subtilisin-like"/>
</dbReference>
<dbReference type="EMBL" id="VICG01000002">
    <property type="protein sequence ID" value="KAA8574697.1"/>
    <property type="molecule type" value="Genomic_DNA"/>
</dbReference>
<evidence type="ECO:0000313" key="9">
    <source>
        <dbReference type="Proteomes" id="UP000322873"/>
    </source>
</evidence>
<name>A0A5M9K1I3_MONFR</name>
<accession>A0A5M9K1I3</accession>
<organism evidence="8 9">
    <name type="scientific">Monilinia fructicola</name>
    <name type="common">Brown rot fungus</name>
    <name type="synonym">Ciboria fructicola</name>
    <dbReference type="NCBI Taxonomy" id="38448"/>
    <lineage>
        <taxon>Eukaryota</taxon>
        <taxon>Fungi</taxon>
        <taxon>Dikarya</taxon>
        <taxon>Ascomycota</taxon>
        <taxon>Pezizomycotina</taxon>
        <taxon>Leotiomycetes</taxon>
        <taxon>Helotiales</taxon>
        <taxon>Sclerotiniaceae</taxon>
        <taxon>Monilinia</taxon>
    </lineage>
</organism>
<dbReference type="Proteomes" id="UP000322873">
    <property type="component" value="Unassembled WGS sequence"/>
</dbReference>
<dbReference type="PANTHER" id="PTHR43806:SF58">
    <property type="entry name" value="ALKALINE PROTEASE 1-RELATED"/>
    <property type="match status" value="1"/>
</dbReference>
<evidence type="ECO:0000256" key="5">
    <source>
        <dbReference type="PROSITE-ProRule" id="PRU01240"/>
    </source>
</evidence>
<gene>
    <name evidence="8" type="ORF">EYC84_003947</name>
</gene>
<dbReference type="GO" id="GO:0004252">
    <property type="term" value="F:serine-type endopeptidase activity"/>
    <property type="evidence" value="ECO:0007669"/>
    <property type="project" value="InterPro"/>
</dbReference>
<comment type="caution">
    <text evidence="5">Lacks conserved residue(s) required for the propagation of feature annotation.</text>
</comment>
<dbReference type="CDD" id="cd04077">
    <property type="entry name" value="Peptidases_S8_PCSK9_ProteinaseK_like"/>
    <property type="match status" value="1"/>
</dbReference>
<dbReference type="InterPro" id="IPR000209">
    <property type="entry name" value="Peptidase_S8/S53_dom"/>
</dbReference>
<dbReference type="InterPro" id="IPR015500">
    <property type="entry name" value="Peptidase_S8_subtilisin-rel"/>
</dbReference>
<evidence type="ECO:0000259" key="7">
    <source>
        <dbReference type="Pfam" id="PF00082"/>
    </source>
</evidence>
<evidence type="ECO:0000313" key="8">
    <source>
        <dbReference type="EMBL" id="KAA8574697.1"/>
    </source>
</evidence>
<evidence type="ECO:0000256" key="4">
    <source>
        <dbReference type="ARBA" id="ARBA00022825"/>
    </source>
</evidence>
<evidence type="ECO:0000256" key="2">
    <source>
        <dbReference type="ARBA" id="ARBA00022670"/>
    </source>
</evidence>
<evidence type="ECO:0000256" key="1">
    <source>
        <dbReference type="ARBA" id="ARBA00011073"/>
    </source>
</evidence>
<comment type="caution">
    <text evidence="8">The sequence shown here is derived from an EMBL/GenBank/DDBJ whole genome shotgun (WGS) entry which is preliminary data.</text>
</comment>
<dbReference type="InterPro" id="IPR036852">
    <property type="entry name" value="Peptidase_S8/S53_dom_sf"/>
</dbReference>
<sequence length="303" mass="31095">MGISHNLLKSLCFDSYGNRRTRSLQNPNIAYIEPNTLFSISTLTTQRQSPYGLARISHRSANSNGTTYTIHHPAPASPSTSSTQGSTPNTASSRPAPHSARIFVPGSPDTDENGHGTHCAGTVGGKSYGVAKAARLVGVKVLDRNGSGSNSAVIQGIQWVTQNAPRNSSAVDAGITVVVAAGNDGEDAKNYSPASEADAVTVGATDSNDSRASFSNYGPVLDIFAPGVNVLSAWIGGANSSKSISGTSMATPHIAGLSAYLISLEKLSTPSAVAARLKNLATKDVVRNAAGSLNLLAYNGNGA</sequence>
<proteinExistence type="inferred from homology"/>
<feature type="domain" description="Peptidase S8/S53" evidence="7">
    <location>
        <begin position="106"/>
        <end position="284"/>
    </location>
</feature>
<dbReference type="AlphaFoldDB" id="A0A5M9K1I3"/>
<evidence type="ECO:0000256" key="3">
    <source>
        <dbReference type="ARBA" id="ARBA00022801"/>
    </source>
</evidence>
<dbReference type="PROSITE" id="PS00137">
    <property type="entry name" value="SUBTILASE_HIS"/>
    <property type="match status" value="1"/>
</dbReference>
<reference evidence="8 9" key="1">
    <citation type="submission" date="2019-06" db="EMBL/GenBank/DDBJ databases">
        <title>Genome Sequence of the Brown Rot Fungal Pathogen Monilinia fructicola.</title>
        <authorList>
            <person name="De Miccolis Angelini R.M."/>
            <person name="Landi L."/>
            <person name="Abate D."/>
            <person name="Pollastro S."/>
            <person name="Romanazzi G."/>
            <person name="Faretra F."/>
        </authorList>
    </citation>
    <scope>NUCLEOTIDE SEQUENCE [LARGE SCALE GENOMIC DNA]</scope>
    <source>
        <strain evidence="8 9">Mfrc123</strain>
    </source>
</reference>
<dbReference type="PANTHER" id="PTHR43806">
    <property type="entry name" value="PEPTIDASE S8"/>
    <property type="match status" value="1"/>
</dbReference>
<keyword evidence="4" id="KW-0720">Serine protease</keyword>
<dbReference type="PRINTS" id="PR00723">
    <property type="entry name" value="SUBTILISIN"/>
</dbReference>
<keyword evidence="2" id="KW-0645">Protease</keyword>
<dbReference type="PROSITE" id="PS00138">
    <property type="entry name" value="SUBTILASE_SER"/>
    <property type="match status" value="1"/>
</dbReference>
<dbReference type="InterPro" id="IPR034193">
    <property type="entry name" value="PCSK9_ProteinaseK-like"/>
</dbReference>
<evidence type="ECO:0000256" key="6">
    <source>
        <dbReference type="SAM" id="MobiDB-lite"/>
    </source>
</evidence>
<dbReference type="GO" id="GO:0006508">
    <property type="term" value="P:proteolysis"/>
    <property type="evidence" value="ECO:0007669"/>
    <property type="project" value="UniProtKB-KW"/>
</dbReference>